<dbReference type="EMBL" id="LXHE01000002">
    <property type="protein sequence ID" value="OAV02056.1"/>
    <property type="molecule type" value="Genomic_DNA"/>
</dbReference>
<feature type="domain" description="Organic solvent tolerance-like N-terminal" evidence="6">
    <location>
        <begin position="213"/>
        <end position="349"/>
    </location>
</feature>
<evidence type="ECO:0000256" key="3">
    <source>
        <dbReference type="ARBA" id="ARBA00023237"/>
    </source>
</evidence>
<dbReference type="GO" id="GO:0009279">
    <property type="term" value="C:cell outer membrane"/>
    <property type="evidence" value="ECO:0007669"/>
    <property type="project" value="UniProtKB-SubCell"/>
</dbReference>
<evidence type="ECO:0000256" key="2">
    <source>
        <dbReference type="ARBA" id="ARBA00023136"/>
    </source>
</evidence>
<comment type="caution">
    <text evidence="8">The sequence shown here is derived from an EMBL/GenBank/DDBJ whole genome shotgun (WGS) entry which is preliminary data.</text>
</comment>
<evidence type="ECO:0000313" key="8">
    <source>
        <dbReference type="EMBL" id="OAV02056.1"/>
    </source>
</evidence>
<feature type="domain" description="LptD C-terminal" evidence="7">
    <location>
        <begin position="459"/>
        <end position="852"/>
    </location>
</feature>
<comment type="caution">
    <text evidence="4">Lacks conserved residue(s) required for the propagation of feature annotation.</text>
</comment>
<proteinExistence type="inferred from homology"/>
<feature type="region of interest" description="Disordered" evidence="5">
    <location>
        <begin position="67"/>
        <end position="88"/>
    </location>
</feature>
<keyword evidence="1 4" id="KW-0732">Signal</keyword>
<keyword evidence="3 4" id="KW-0998">Cell outer membrane</keyword>
<sequence length="941" mass="105116">MIRSRILSASSMHTAHHHRSKSNSYLTAAIRYALFGAASLPFVMPTYAEINTSRSLTVVGADSDISKEDLPYAPDAKPTAASDLDADPQSIDETANAFDGFDLEVIAQQAAEQTGDQKSQSNHEISQLDAFAGQPDNTNSQTVKPPAEHATLSASRSLAKLAENYHAKPSSDARCQGVWMQPIHQAARTNNPVAPRLGENGNPLAAGSIFAQADYGYYDAQTYAELSGNVIVEQNGQRVMADKLTLDTQTGQAIASGQVQFSDGSASDNSTGIIGVAENLEYRTDGQTAVAQDVAFASTTINAHGYASQMDKVSSSEYQLQDVMFTTCPPTERKWYLDADSIDINTDTGRAIAKNTTLRIKEVPVFYLPYFNFPIDARRSSGFLLPSMGFGASDSFEISTPYYLNLAPNYDATITPTVFTNRNPMLTGEFRYLTQDYGSGVLTASYLPKDRQYDHEDRSQVRFDHTWQPKQFDKITTYAQYQYVSDASYLSDFDTLGIETTKLNLPRRIGASFLDENVSADLRFEDFQRLDGFNLDGTPITDKDRPYARLPQLSVNYRLPRTWMGTPSGLELSGIHNSAYFKKSIEDNSEPEKSGGRIFNQFTASYPLLRSWGYFTPKLSLTHLYANYDEDSLADQNLTKQDGSYSVFAPTVSLDAGLFFEKAGAPFGMRQDAGGYQVLTPRLHYTYTPFKDQHNVPNFETKIAQLSYEQLLNNNWFLGHDRIQDLHAITPAVSYRYIDQTGRTRFEGGAAEQILLDDTRVGINDSENYSSRSSGLAWQASLQPKDNLWFDASGSFRTNYDLSSIVAQIRYRPSDRKLFNLGIVKRKENREFNQAALSAYTASAVFPINNRWRVMGQLQYDYNLDYVMDSLVGLNYEDCCYGLSIYARRYRDAFNPHLSPNTAMMAEVRLNGIGGGGRLNRLLSEKVMGYDQVQNAWQRDY</sequence>
<dbReference type="GO" id="GO:0043165">
    <property type="term" value="P:Gram-negative-bacterium-type cell outer membrane assembly"/>
    <property type="evidence" value="ECO:0007669"/>
    <property type="project" value="UniProtKB-UniRule"/>
</dbReference>
<dbReference type="GO" id="GO:0015920">
    <property type="term" value="P:lipopolysaccharide transport"/>
    <property type="evidence" value="ECO:0007669"/>
    <property type="project" value="InterPro"/>
</dbReference>
<dbReference type="PANTHER" id="PTHR30189">
    <property type="entry name" value="LPS-ASSEMBLY PROTEIN"/>
    <property type="match status" value="1"/>
</dbReference>
<evidence type="ECO:0000259" key="6">
    <source>
        <dbReference type="Pfam" id="PF03968"/>
    </source>
</evidence>
<dbReference type="InterPro" id="IPR005653">
    <property type="entry name" value="OstA-like_N"/>
</dbReference>
<dbReference type="AlphaFoldDB" id="A0A7Z1A4T7"/>
<comment type="subunit">
    <text evidence="4">Component of the lipopolysaccharide transport and assembly complex. Interacts with LptE and LptA.</text>
</comment>
<evidence type="ECO:0000313" key="9">
    <source>
        <dbReference type="Proteomes" id="UP000078446"/>
    </source>
</evidence>
<dbReference type="Proteomes" id="UP000078446">
    <property type="component" value="Unassembled WGS sequence"/>
</dbReference>
<dbReference type="InterPro" id="IPR050218">
    <property type="entry name" value="LptD"/>
</dbReference>
<gene>
    <name evidence="4" type="primary">lptD</name>
    <name evidence="8" type="ORF">AO382_0422</name>
</gene>
<dbReference type="Pfam" id="PF03968">
    <property type="entry name" value="LptD_N"/>
    <property type="match status" value="1"/>
</dbReference>
<evidence type="ECO:0000256" key="5">
    <source>
        <dbReference type="SAM" id="MobiDB-lite"/>
    </source>
</evidence>
<comment type="similarity">
    <text evidence="4">Belongs to the LptD family.</text>
</comment>
<keyword evidence="2 4" id="KW-0472">Membrane</keyword>
<evidence type="ECO:0000259" key="7">
    <source>
        <dbReference type="Pfam" id="PF04453"/>
    </source>
</evidence>
<dbReference type="HAMAP" id="MF_01411">
    <property type="entry name" value="LPS_assembly_LptD"/>
    <property type="match status" value="1"/>
</dbReference>
<dbReference type="Gene3D" id="2.60.450.10">
    <property type="entry name" value="Lipopolysaccharide (LPS) transport protein A like domain"/>
    <property type="match status" value="1"/>
</dbReference>
<reference evidence="8 9" key="1">
    <citation type="journal article" date="2016" name="Genome Biol. Evol.">
        <title>Comparative Genomic Analyses of the Moraxella catarrhalis Serosensitive and Seroresistant Lineages Demonstrate Their Independent Evolution.</title>
        <authorList>
            <person name="Earl J.P."/>
            <person name="de Vries S.P."/>
            <person name="Ahmed A."/>
            <person name="Powell E."/>
            <person name="Schultz M.P."/>
            <person name="Hermans P.W."/>
            <person name="Hill D.J."/>
            <person name="Zhou Z."/>
            <person name="Constantinidou C.I."/>
            <person name="Hu F.Z."/>
            <person name="Bootsma H.J."/>
            <person name="Ehrlich G.D."/>
        </authorList>
    </citation>
    <scope>NUCLEOTIDE SEQUENCE [LARGE SCALE GENOMIC DNA]</scope>
    <source>
        <strain evidence="8 9">Z7574</strain>
    </source>
</reference>
<dbReference type="Pfam" id="PF04453">
    <property type="entry name" value="LptD"/>
    <property type="match status" value="1"/>
</dbReference>
<evidence type="ECO:0000256" key="1">
    <source>
        <dbReference type="ARBA" id="ARBA00022729"/>
    </source>
</evidence>
<name>A0A7Z1A4T7_MORCA</name>
<feature type="region of interest" description="Disordered" evidence="5">
    <location>
        <begin position="131"/>
        <end position="152"/>
    </location>
</feature>
<dbReference type="InterPro" id="IPR007543">
    <property type="entry name" value="LptD_C"/>
</dbReference>
<dbReference type="GO" id="GO:1990351">
    <property type="term" value="C:transporter complex"/>
    <property type="evidence" value="ECO:0007669"/>
    <property type="project" value="TreeGrafter"/>
</dbReference>
<protein>
    <recommendedName>
        <fullName evidence="4">LPS-assembly protein LptD</fullName>
    </recommendedName>
</protein>
<organism evidence="8 9">
    <name type="scientific">Moraxella catarrhalis</name>
    <name type="common">Branhamella catarrhalis</name>
    <dbReference type="NCBI Taxonomy" id="480"/>
    <lineage>
        <taxon>Bacteria</taxon>
        <taxon>Pseudomonadati</taxon>
        <taxon>Pseudomonadota</taxon>
        <taxon>Gammaproteobacteria</taxon>
        <taxon>Moraxellales</taxon>
        <taxon>Moraxellaceae</taxon>
        <taxon>Moraxella</taxon>
    </lineage>
</organism>
<dbReference type="InterPro" id="IPR020889">
    <property type="entry name" value="LipoPS_assembly_LptD"/>
</dbReference>
<comment type="subcellular location">
    <subcellularLocation>
        <location evidence="4">Cell outer membrane</location>
    </subcellularLocation>
</comment>
<comment type="function">
    <text evidence="4">Together with LptE, is involved in the assembly of lipopolysaccharide (LPS) at the surface of the outer membrane.</text>
</comment>
<evidence type="ECO:0000256" key="4">
    <source>
        <dbReference type="HAMAP-Rule" id="MF_01411"/>
    </source>
</evidence>
<accession>A0A7Z1A4T7</accession>
<dbReference type="PANTHER" id="PTHR30189:SF1">
    <property type="entry name" value="LPS-ASSEMBLY PROTEIN LPTD"/>
    <property type="match status" value="1"/>
</dbReference>